<reference evidence="6 7" key="1">
    <citation type="submission" date="2020-07" db="EMBL/GenBank/DDBJ databases">
        <title>Taxonomic revisions and descriptions of new bacterial species based on genomic comparisons in the high-G+C-content subgroup of the family Alcaligenaceae.</title>
        <authorList>
            <person name="Szabo A."/>
            <person name="Felfoldi T."/>
        </authorList>
    </citation>
    <scope>NUCLEOTIDE SEQUENCE [LARGE SCALE GENOMIC DNA]</scope>
    <source>
        <strain evidence="6 7">DSM 25264</strain>
    </source>
</reference>
<proteinExistence type="predicted"/>
<dbReference type="RefSeq" id="WP_129967849.1">
    <property type="nucleotide sequence ID" value="NZ_JACCEW010000001.1"/>
</dbReference>
<dbReference type="SMART" id="SM00346">
    <property type="entry name" value="HTH_ICLR"/>
    <property type="match status" value="1"/>
</dbReference>
<dbReference type="InterPro" id="IPR005471">
    <property type="entry name" value="Tscrpt_reg_IclR_N"/>
</dbReference>
<protein>
    <submittedName>
        <fullName evidence="6">IclR family transcriptional regulator</fullName>
    </submittedName>
</protein>
<keyword evidence="3" id="KW-0804">Transcription</keyword>
<dbReference type="Proteomes" id="UP000580517">
    <property type="component" value="Unassembled WGS sequence"/>
</dbReference>
<feature type="domain" description="IclR-ED" evidence="5">
    <location>
        <begin position="68"/>
        <end position="261"/>
    </location>
</feature>
<evidence type="ECO:0000256" key="1">
    <source>
        <dbReference type="ARBA" id="ARBA00023015"/>
    </source>
</evidence>
<dbReference type="SUPFAM" id="SSF46785">
    <property type="entry name" value="Winged helix' DNA-binding domain"/>
    <property type="match status" value="1"/>
</dbReference>
<organism evidence="6 7">
    <name type="scientific">Allopusillimonas soli</name>
    <dbReference type="NCBI Taxonomy" id="659016"/>
    <lineage>
        <taxon>Bacteria</taxon>
        <taxon>Pseudomonadati</taxon>
        <taxon>Pseudomonadota</taxon>
        <taxon>Betaproteobacteria</taxon>
        <taxon>Burkholderiales</taxon>
        <taxon>Alcaligenaceae</taxon>
        <taxon>Allopusillimonas</taxon>
    </lineage>
</organism>
<dbReference type="Gene3D" id="3.30.450.40">
    <property type="match status" value="1"/>
</dbReference>
<evidence type="ECO:0000313" key="7">
    <source>
        <dbReference type="Proteomes" id="UP000580517"/>
    </source>
</evidence>
<dbReference type="InterPro" id="IPR050707">
    <property type="entry name" value="HTH_MetabolicPath_Reg"/>
</dbReference>
<keyword evidence="2" id="KW-0238">DNA-binding</keyword>
<dbReference type="InterPro" id="IPR036390">
    <property type="entry name" value="WH_DNA-bd_sf"/>
</dbReference>
<accession>A0A853F7G0</accession>
<dbReference type="InterPro" id="IPR029016">
    <property type="entry name" value="GAF-like_dom_sf"/>
</dbReference>
<dbReference type="OrthoDB" id="9000968at2"/>
<gene>
    <name evidence="6" type="ORF">H0A68_03460</name>
</gene>
<dbReference type="SUPFAM" id="SSF55781">
    <property type="entry name" value="GAF domain-like"/>
    <property type="match status" value="1"/>
</dbReference>
<dbReference type="GO" id="GO:0003677">
    <property type="term" value="F:DNA binding"/>
    <property type="evidence" value="ECO:0007669"/>
    <property type="project" value="UniProtKB-KW"/>
</dbReference>
<dbReference type="PROSITE" id="PS51078">
    <property type="entry name" value="ICLR_ED"/>
    <property type="match status" value="1"/>
</dbReference>
<dbReference type="Gene3D" id="1.10.10.10">
    <property type="entry name" value="Winged helix-like DNA-binding domain superfamily/Winged helix DNA-binding domain"/>
    <property type="match status" value="1"/>
</dbReference>
<dbReference type="PANTHER" id="PTHR30136:SF35">
    <property type="entry name" value="HTH-TYPE TRANSCRIPTIONAL REGULATOR RV1719"/>
    <property type="match status" value="1"/>
</dbReference>
<sequence length="271" mass="29403">MPATIPAVTRVMSIFETFARERRDLGNSEIARLIGVPDSSCADLLHTLHQAGYVVRMARSKRFYPTSRLQAIASGIAENDPLAQVSTEAIETLTEKTGETALCGRLESGFVRIVGFNEGRYELRYILKVGEKIALHASALGKALLSVIPQEEAQQQLRIKPLRKLTPDTVTSLPLLERNIEETRSRGWSETQGEGVIGVAALAVAGIINGEPIAVSLAGPTDRLSQNRDRYLAALLDVRNLIFSSEDVEVGKLNITSRLPKPSSCGPSGVD</sequence>
<dbReference type="GO" id="GO:0045892">
    <property type="term" value="P:negative regulation of DNA-templated transcription"/>
    <property type="evidence" value="ECO:0007669"/>
    <property type="project" value="TreeGrafter"/>
</dbReference>
<dbReference type="GO" id="GO:0003700">
    <property type="term" value="F:DNA-binding transcription factor activity"/>
    <property type="evidence" value="ECO:0007669"/>
    <property type="project" value="TreeGrafter"/>
</dbReference>
<evidence type="ECO:0000313" key="6">
    <source>
        <dbReference type="EMBL" id="NYT35917.1"/>
    </source>
</evidence>
<evidence type="ECO:0000256" key="3">
    <source>
        <dbReference type="ARBA" id="ARBA00023163"/>
    </source>
</evidence>
<evidence type="ECO:0000259" key="5">
    <source>
        <dbReference type="PROSITE" id="PS51078"/>
    </source>
</evidence>
<keyword evidence="1" id="KW-0805">Transcription regulation</keyword>
<dbReference type="EMBL" id="JACCEW010000001">
    <property type="protein sequence ID" value="NYT35917.1"/>
    <property type="molecule type" value="Genomic_DNA"/>
</dbReference>
<dbReference type="PANTHER" id="PTHR30136">
    <property type="entry name" value="HELIX-TURN-HELIX TRANSCRIPTIONAL REGULATOR, ICLR FAMILY"/>
    <property type="match status" value="1"/>
</dbReference>
<name>A0A853F7G0_9BURK</name>
<dbReference type="PROSITE" id="PS51077">
    <property type="entry name" value="HTH_ICLR"/>
    <property type="match status" value="1"/>
</dbReference>
<dbReference type="Pfam" id="PF01614">
    <property type="entry name" value="IclR_C"/>
    <property type="match status" value="1"/>
</dbReference>
<evidence type="ECO:0000259" key="4">
    <source>
        <dbReference type="PROSITE" id="PS51077"/>
    </source>
</evidence>
<dbReference type="InterPro" id="IPR014757">
    <property type="entry name" value="Tscrpt_reg_IclR_C"/>
</dbReference>
<dbReference type="Pfam" id="PF09339">
    <property type="entry name" value="HTH_IclR"/>
    <property type="match status" value="1"/>
</dbReference>
<keyword evidence="7" id="KW-1185">Reference proteome</keyword>
<dbReference type="InterPro" id="IPR036388">
    <property type="entry name" value="WH-like_DNA-bd_sf"/>
</dbReference>
<feature type="domain" description="HTH iclR-type" evidence="4">
    <location>
        <begin position="5"/>
        <end position="67"/>
    </location>
</feature>
<evidence type="ECO:0000256" key="2">
    <source>
        <dbReference type="ARBA" id="ARBA00023125"/>
    </source>
</evidence>
<dbReference type="AlphaFoldDB" id="A0A853F7G0"/>
<comment type="caution">
    <text evidence="6">The sequence shown here is derived from an EMBL/GenBank/DDBJ whole genome shotgun (WGS) entry which is preliminary data.</text>
</comment>